<dbReference type="Proteomes" id="UP001143856">
    <property type="component" value="Unassembled WGS sequence"/>
</dbReference>
<gene>
    <name evidence="1" type="ORF">NUW58_g9441</name>
</gene>
<comment type="caution">
    <text evidence="1">The sequence shown here is derived from an EMBL/GenBank/DDBJ whole genome shotgun (WGS) entry which is preliminary data.</text>
</comment>
<protein>
    <submittedName>
        <fullName evidence="1">Uncharacterized protein</fullName>
    </submittedName>
</protein>
<evidence type="ECO:0000313" key="1">
    <source>
        <dbReference type="EMBL" id="KAJ2971352.1"/>
    </source>
</evidence>
<proteinExistence type="predicted"/>
<reference evidence="1" key="1">
    <citation type="submission" date="2022-10" db="EMBL/GenBank/DDBJ databases">
        <title>Genome Sequence of Xylaria curta.</title>
        <authorList>
            <person name="Buettner E."/>
        </authorList>
    </citation>
    <scope>NUCLEOTIDE SEQUENCE</scope>
    <source>
        <strain evidence="1">Babe10</strain>
    </source>
</reference>
<keyword evidence="2" id="KW-1185">Reference proteome</keyword>
<sequence>MTNSDAARYLLPCSASFRCLDRFSIIDDPGELEDVNGEVPFWNILTLLLKSPVETPTQLAELLDTIAVTFRDRSGPAGDYQLLKSFISDSHPEFFNPLWPLIVQLALELPQHFPHGSLQVLGSEGSSSTLKLSRRQAACLVVHQFLCTLRPSAWRRDFFDFSIWYSSGQRHEQACRIYLACLFTYLESFLSISEESLDDRFITYTLLTARSDYAALGSSPVPISPIDITVVDSYQTCPVQLGLPSGAAVVSANRYIGFGQSATQEEVHVGSSPEACPAVLVTPPLEKNQVLVVKGAEAVLNIVGERRNIKAAAHEVEVSLDWRQRTMLFMDALELDAEGNEVGLPDLVPENLTREVNKAAIAFSSGVYDVIISPLWGCGAFGGDPFVKVVLLWCAASVTQTPLKIICDRGSHDIASSLNSLAAAAVGRLGTAQQLIGLLRSIPRRTARLATLDYMMEWLALPHRDS</sequence>
<evidence type="ECO:0000313" key="2">
    <source>
        <dbReference type="Proteomes" id="UP001143856"/>
    </source>
</evidence>
<name>A0ACC1MWH8_9PEZI</name>
<accession>A0ACC1MWH8</accession>
<dbReference type="EMBL" id="JAPDGR010003412">
    <property type="protein sequence ID" value="KAJ2971352.1"/>
    <property type="molecule type" value="Genomic_DNA"/>
</dbReference>
<organism evidence="1 2">
    <name type="scientific">Xylaria curta</name>
    <dbReference type="NCBI Taxonomy" id="42375"/>
    <lineage>
        <taxon>Eukaryota</taxon>
        <taxon>Fungi</taxon>
        <taxon>Dikarya</taxon>
        <taxon>Ascomycota</taxon>
        <taxon>Pezizomycotina</taxon>
        <taxon>Sordariomycetes</taxon>
        <taxon>Xylariomycetidae</taxon>
        <taxon>Xylariales</taxon>
        <taxon>Xylariaceae</taxon>
        <taxon>Xylaria</taxon>
    </lineage>
</organism>